<dbReference type="PANTHER" id="PTHR36435">
    <property type="entry name" value="SLR1288 PROTEIN"/>
    <property type="match status" value="1"/>
</dbReference>
<feature type="transmembrane region" description="Helical" evidence="1">
    <location>
        <begin position="101"/>
        <end position="123"/>
    </location>
</feature>
<accession>A0A1Y1X9S4</accession>
<keyword evidence="4" id="KW-1185">Reference proteome</keyword>
<keyword evidence="1" id="KW-0812">Transmembrane</keyword>
<feature type="transmembrane region" description="Helical" evidence="1">
    <location>
        <begin position="206"/>
        <end position="224"/>
    </location>
</feature>
<dbReference type="OrthoDB" id="2159521at2759"/>
<keyword evidence="1" id="KW-1133">Transmembrane helix</keyword>
<dbReference type="InterPro" id="IPR052710">
    <property type="entry name" value="CAAX_protease"/>
</dbReference>
<dbReference type="AlphaFoldDB" id="A0A1Y1X9S4"/>
<proteinExistence type="predicted"/>
<protein>
    <recommendedName>
        <fullName evidence="2">CAAX prenyl protease 2/Lysostaphin resistance protein A-like domain-containing protein</fullName>
    </recommendedName>
</protein>
<evidence type="ECO:0000259" key="2">
    <source>
        <dbReference type="Pfam" id="PF02517"/>
    </source>
</evidence>
<reference evidence="3 4" key="2">
    <citation type="submission" date="2016-08" db="EMBL/GenBank/DDBJ databases">
        <title>Pervasive Adenine N6-methylation of Active Genes in Fungi.</title>
        <authorList>
            <consortium name="DOE Joint Genome Institute"/>
            <person name="Mondo S.J."/>
            <person name="Dannebaum R.O."/>
            <person name="Kuo R.C."/>
            <person name="Labutti K."/>
            <person name="Haridas S."/>
            <person name="Kuo A."/>
            <person name="Salamov A."/>
            <person name="Ahrendt S.R."/>
            <person name="Lipzen A."/>
            <person name="Sullivan W."/>
            <person name="Andreopoulos W.B."/>
            <person name="Clum A."/>
            <person name="Lindquist E."/>
            <person name="Daum C."/>
            <person name="Ramamoorthy G.K."/>
            <person name="Gryganskyi A."/>
            <person name="Culley D."/>
            <person name="Magnuson J.K."/>
            <person name="James T.Y."/>
            <person name="O'Malley M.A."/>
            <person name="Stajich J.E."/>
            <person name="Spatafora J.W."/>
            <person name="Visel A."/>
            <person name="Grigoriev I.V."/>
        </authorList>
    </citation>
    <scope>NUCLEOTIDE SEQUENCE [LARGE SCALE GENOMIC DNA]</scope>
    <source>
        <strain evidence="3 4">S4</strain>
    </source>
</reference>
<dbReference type="PANTHER" id="PTHR36435:SF1">
    <property type="entry name" value="CAAX AMINO TERMINAL PROTEASE FAMILY PROTEIN"/>
    <property type="match status" value="1"/>
</dbReference>
<comment type="caution">
    <text evidence="3">The sequence shown here is derived from an EMBL/GenBank/DDBJ whole genome shotgun (WGS) entry which is preliminary data.</text>
</comment>
<dbReference type="Proteomes" id="UP000193944">
    <property type="component" value="Unassembled WGS sequence"/>
</dbReference>
<evidence type="ECO:0000313" key="4">
    <source>
        <dbReference type="Proteomes" id="UP000193944"/>
    </source>
</evidence>
<dbReference type="GO" id="GO:0004175">
    <property type="term" value="F:endopeptidase activity"/>
    <property type="evidence" value="ECO:0007669"/>
    <property type="project" value="UniProtKB-ARBA"/>
</dbReference>
<reference evidence="3 4" key="1">
    <citation type="submission" date="2016-08" db="EMBL/GenBank/DDBJ databases">
        <title>A Parts List for Fungal Cellulosomes Revealed by Comparative Genomics.</title>
        <authorList>
            <consortium name="DOE Joint Genome Institute"/>
            <person name="Haitjema C.H."/>
            <person name="Gilmore S.P."/>
            <person name="Henske J.K."/>
            <person name="Solomon K.V."/>
            <person name="De Groot R."/>
            <person name="Kuo A."/>
            <person name="Mondo S.J."/>
            <person name="Salamov A.A."/>
            <person name="Labutti K."/>
            <person name="Zhao Z."/>
            <person name="Chiniquy J."/>
            <person name="Barry K."/>
            <person name="Brewer H.M."/>
            <person name="Purvine S.O."/>
            <person name="Wright A.T."/>
            <person name="Boxma B."/>
            <person name="Van Alen T."/>
            <person name="Hackstein J.H."/>
            <person name="Baker S.E."/>
            <person name="Grigoriev I.V."/>
            <person name="O'Malley M.A."/>
        </authorList>
    </citation>
    <scope>NUCLEOTIDE SEQUENCE [LARGE SCALE GENOMIC DNA]</scope>
    <source>
        <strain evidence="3 4">S4</strain>
    </source>
</reference>
<dbReference type="Pfam" id="PF02517">
    <property type="entry name" value="Rce1-like"/>
    <property type="match status" value="1"/>
</dbReference>
<sequence>MVEIKNIPTRDIVNEPIQQQINSSSDSIIIEEVLNNSSSSNIIEDEKEVDISNSRQHIMIKRKSIIVDIPVRNQSQTLIYNKAKKETRNIGFFQQFLVKRIYIVAFVSFIVLWVLDILNGLFIETFVKNIKNTNEVGLDSFSNKHQVLAILYACLIGPIWEEIVFRRVIFKLLCRFSNLIAYVISSFLFAFYHFGFSFTHFKSEVYNLPFYFLVGINLAYTYNYDGYILASILSHLLYNCTTTLLEHV</sequence>
<evidence type="ECO:0000313" key="3">
    <source>
        <dbReference type="EMBL" id="ORX82495.1"/>
    </source>
</evidence>
<dbReference type="GO" id="GO:0080120">
    <property type="term" value="P:CAAX-box protein maturation"/>
    <property type="evidence" value="ECO:0007669"/>
    <property type="project" value="UniProtKB-ARBA"/>
</dbReference>
<feature type="transmembrane region" description="Helical" evidence="1">
    <location>
        <begin position="143"/>
        <end position="160"/>
    </location>
</feature>
<dbReference type="EMBL" id="MCFG01000093">
    <property type="protein sequence ID" value="ORX82495.1"/>
    <property type="molecule type" value="Genomic_DNA"/>
</dbReference>
<evidence type="ECO:0000256" key="1">
    <source>
        <dbReference type="SAM" id="Phobius"/>
    </source>
</evidence>
<feature type="domain" description="CAAX prenyl protease 2/Lysostaphin resistance protein A-like" evidence="2">
    <location>
        <begin position="145"/>
        <end position="240"/>
    </location>
</feature>
<dbReference type="InterPro" id="IPR003675">
    <property type="entry name" value="Rce1/LyrA-like_dom"/>
</dbReference>
<feature type="transmembrane region" description="Helical" evidence="1">
    <location>
        <begin position="172"/>
        <end position="194"/>
    </location>
</feature>
<organism evidence="3 4">
    <name type="scientific">Anaeromyces robustus</name>
    <dbReference type="NCBI Taxonomy" id="1754192"/>
    <lineage>
        <taxon>Eukaryota</taxon>
        <taxon>Fungi</taxon>
        <taxon>Fungi incertae sedis</taxon>
        <taxon>Chytridiomycota</taxon>
        <taxon>Chytridiomycota incertae sedis</taxon>
        <taxon>Neocallimastigomycetes</taxon>
        <taxon>Neocallimastigales</taxon>
        <taxon>Neocallimastigaceae</taxon>
        <taxon>Anaeromyces</taxon>
    </lineage>
</organism>
<gene>
    <name evidence="3" type="ORF">BCR32DRAFT_267580</name>
</gene>
<keyword evidence="1" id="KW-0472">Membrane</keyword>
<name>A0A1Y1X9S4_9FUNG</name>